<keyword evidence="1" id="KW-0732">Signal</keyword>
<evidence type="ECO:0000256" key="1">
    <source>
        <dbReference type="SAM" id="SignalP"/>
    </source>
</evidence>
<evidence type="ECO:0000313" key="3">
    <source>
        <dbReference type="Proteomes" id="UP000271241"/>
    </source>
</evidence>
<dbReference type="EMBL" id="KZ992439">
    <property type="protein sequence ID" value="RKP10733.1"/>
    <property type="molecule type" value="Genomic_DNA"/>
</dbReference>
<reference evidence="3" key="1">
    <citation type="journal article" date="2018" name="Nat. Microbiol.">
        <title>Leveraging single-cell genomics to expand the fungal tree of life.</title>
        <authorList>
            <person name="Ahrendt S.R."/>
            <person name="Quandt C.A."/>
            <person name="Ciobanu D."/>
            <person name="Clum A."/>
            <person name="Salamov A."/>
            <person name="Andreopoulos B."/>
            <person name="Cheng J.F."/>
            <person name="Woyke T."/>
            <person name="Pelin A."/>
            <person name="Henrissat B."/>
            <person name="Reynolds N.K."/>
            <person name="Benny G.L."/>
            <person name="Smith M.E."/>
            <person name="James T.Y."/>
            <person name="Grigoriev I.V."/>
        </authorList>
    </citation>
    <scope>NUCLEOTIDE SEQUENCE [LARGE SCALE GENOMIC DNA]</scope>
    <source>
        <strain evidence="3">RSA 1356</strain>
    </source>
</reference>
<evidence type="ECO:0000313" key="2">
    <source>
        <dbReference type="EMBL" id="RKP10733.1"/>
    </source>
</evidence>
<proteinExistence type="predicted"/>
<sequence length="299" mass="33930">MRFSSQFCIATLAGLALVGPFAEAAPQMPGASTKSATKVGPAVLNVINNDMFELHPEFKIKVPYGTQPSISRNAQGLAEHIVITNDKKRAVREVEVDYWADEGLVLVNFSKYSPDGLAFQGSKQLAVRFSSLDGLPEYYEIFNEDGTKMQLTVDYDEHGENGEMYIKHEFGHSAGTLKDTKPWNMDSIERAMVLPKNHHLCHGSLLAYVERLRTCMSCLQKLWHERFTLQFPQSDDKEREWLRHCRRVYQGRAHRKEAASGTPTLHSKVQLDWFDVYSQLASNRTPHFTSRHAPFALVT</sequence>
<protein>
    <submittedName>
        <fullName evidence="2">Uncharacterized protein</fullName>
    </submittedName>
</protein>
<name>A0A4P9XWJ9_9FUNG</name>
<feature type="signal peptide" evidence="1">
    <location>
        <begin position="1"/>
        <end position="24"/>
    </location>
</feature>
<dbReference type="Proteomes" id="UP000271241">
    <property type="component" value="Unassembled WGS sequence"/>
</dbReference>
<feature type="chain" id="PRO_5020599599" evidence="1">
    <location>
        <begin position="25"/>
        <end position="299"/>
    </location>
</feature>
<accession>A0A4P9XWJ9</accession>
<gene>
    <name evidence="2" type="ORF">THASP1DRAFT_21604</name>
</gene>
<keyword evidence="3" id="KW-1185">Reference proteome</keyword>
<dbReference type="AlphaFoldDB" id="A0A4P9XWJ9"/>
<organism evidence="2 3">
    <name type="scientific">Thamnocephalis sphaerospora</name>
    <dbReference type="NCBI Taxonomy" id="78915"/>
    <lineage>
        <taxon>Eukaryota</taxon>
        <taxon>Fungi</taxon>
        <taxon>Fungi incertae sedis</taxon>
        <taxon>Zoopagomycota</taxon>
        <taxon>Zoopagomycotina</taxon>
        <taxon>Zoopagomycetes</taxon>
        <taxon>Zoopagales</taxon>
        <taxon>Sigmoideomycetaceae</taxon>
        <taxon>Thamnocephalis</taxon>
    </lineage>
</organism>